<gene>
    <name evidence="1" type="ORF">XD72_1030</name>
    <name evidence="2" type="ORF">XE07_0503</name>
</gene>
<dbReference type="EMBL" id="LGHB01000004">
    <property type="protein sequence ID" value="KUK97118.1"/>
    <property type="molecule type" value="Genomic_DNA"/>
</dbReference>
<proteinExistence type="predicted"/>
<organism evidence="1 4">
    <name type="scientific">Methanothrix harundinacea</name>
    <dbReference type="NCBI Taxonomy" id="301375"/>
    <lineage>
        <taxon>Archaea</taxon>
        <taxon>Methanobacteriati</taxon>
        <taxon>Methanobacteriota</taxon>
        <taxon>Stenosarchaea group</taxon>
        <taxon>Methanomicrobia</taxon>
        <taxon>Methanotrichales</taxon>
        <taxon>Methanotrichaceae</taxon>
        <taxon>Methanothrix</taxon>
    </lineage>
</organism>
<dbReference type="EMBL" id="LGFT01000021">
    <property type="protein sequence ID" value="KUK44578.1"/>
    <property type="molecule type" value="Genomic_DNA"/>
</dbReference>
<evidence type="ECO:0000313" key="2">
    <source>
        <dbReference type="EMBL" id="KUK97118.1"/>
    </source>
</evidence>
<dbReference type="SUPFAM" id="SSF55729">
    <property type="entry name" value="Acyl-CoA N-acyltransferases (Nat)"/>
    <property type="match status" value="1"/>
</dbReference>
<dbReference type="GO" id="GO:0016740">
    <property type="term" value="F:transferase activity"/>
    <property type="evidence" value="ECO:0007669"/>
    <property type="project" value="UniProtKB-KW"/>
</dbReference>
<reference evidence="3 4" key="2">
    <citation type="journal article" date="2015" name="MBio">
        <title>Genome-Resolved Metagenomic Analysis Reveals Roles for Candidate Phyla and Other Microbial Community Members in Biogeochemical Transformations in Oil Reservoirs.</title>
        <authorList>
            <person name="Hu P."/>
            <person name="Tom L."/>
            <person name="Singh A."/>
            <person name="Thomas B.C."/>
            <person name="Baker B.J."/>
            <person name="Piceno Y.M."/>
            <person name="Andersen G.L."/>
            <person name="Banfield J.F."/>
        </authorList>
    </citation>
    <scope>NUCLEOTIDE SEQUENCE [LARGE SCALE GENOMIC DNA]</scope>
    <source>
        <strain evidence="1">57_489</strain>
    </source>
</reference>
<evidence type="ECO:0000313" key="3">
    <source>
        <dbReference type="Proteomes" id="UP000053961"/>
    </source>
</evidence>
<accession>A0A117LFM7</accession>
<dbReference type="PATRIC" id="fig|301375.6.peg.1403"/>
<dbReference type="Gene3D" id="3.40.630.30">
    <property type="match status" value="1"/>
</dbReference>
<keyword evidence="1" id="KW-0808">Transferase</keyword>
<protein>
    <submittedName>
        <fullName evidence="1">GCN5-related N-acetyltransferase</fullName>
    </submittedName>
</protein>
<sequence>MHSNYRIRRAESPADAIKLRQHFDEIFRPQKVGTFAEMISLHLPGMKNDYWFIAVDEGTEKIAAAFALIPWTWEMKGLKLKVAERGIVGTQEGHRNKGLMKLLSREFDAILEDGGFDLSVVQGIPGFYCRFGYYYSIPLETHIDIPLHLAPDLADDDSYEFRLAETEDIPFLLAEDERYRRSNFLSAFRDEALWNFLLTCSEKTEYGSEFWIMEGRKTGDKRYFRIPREGFGAGLIVSEISEGISDDALLNLLAFCKKKCGERNKPYIRLNLSGESTAAKTAISFGASRGRPYAWQIKVPDKKRLLEKMAPVLEARMRKSSLAGFCGVLRLDFYTEQIDLNWSDGRLESIRSGGDEGCENTLFLNEDLFAPLVLGHRTWQELQYTRPDIFPAMLYTGTGTEGASDKTVRLIDALFPAERSWIYEQY</sequence>
<evidence type="ECO:0000313" key="1">
    <source>
        <dbReference type="EMBL" id="KUK44578.1"/>
    </source>
</evidence>
<comment type="caution">
    <text evidence="1">The sequence shown here is derived from an EMBL/GenBank/DDBJ whole genome shotgun (WGS) entry which is preliminary data.</text>
</comment>
<dbReference type="Pfam" id="PF13527">
    <property type="entry name" value="Acetyltransf_9"/>
    <property type="match status" value="1"/>
</dbReference>
<name>A0A117LFM7_9EURY</name>
<reference evidence="2" key="1">
    <citation type="journal article" date="2015" name="MBio">
        <title>Genome-resolved metagenomic analysis reveals roles for candidate phyla and other microbial community members in biogeochemical transformations in oil reservoirs.</title>
        <authorList>
            <person name="Hu P."/>
            <person name="Tom L."/>
            <person name="Singh A."/>
            <person name="Thomas B.C."/>
            <person name="Baker B.J."/>
            <person name="Piceno Y.M."/>
            <person name="Andersen G.L."/>
            <person name="Banfield J.F."/>
        </authorList>
    </citation>
    <scope>NUCLEOTIDE SEQUENCE [LARGE SCALE GENOMIC DNA]</scope>
    <source>
        <strain evidence="2">56_747</strain>
    </source>
</reference>
<dbReference type="AlphaFoldDB" id="A0A117LFM7"/>
<dbReference type="InterPro" id="IPR016181">
    <property type="entry name" value="Acyl_CoA_acyltransferase"/>
</dbReference>
<evidence type="ECO:0000313" key="4">
    <source>
        <dbReference type="Proteomes" id="UP000057043"/>
    </source>
</evidence>
<dbReference type="Proteomes" id="UP000057043">
    <property type="component" value="Unassembled WGS sequence"/>
</dbReference>
<dbReference type="Proteomes" id="UP000053961">
    <property type="component" value="Unassembled WGS sequence"/>
</dbReference>